<sequence>MTIAKPLPESRVFRRSLRASRVGRGLALLAGFGLLVAGVGSAVISMAAY</sequence>
<accession>A0ABT1LFU1</accession>
<comment type="caution">
    <text evidence="2">The sequence shown here is derived from an EMBL/GenBank/DDBJ whole genome shotgun (WGS) entry which is preliminary data.</text>
</comment>
<organism evidence="2 3">
    <name type="scientific">Alsobacter ponti</name>
    <dbReference type="NCBI Taxonomy" id="2962936"/>
    <lineage>
        <taxon>Bacteria</taxon>
        <taxon>Pseudomonadati</taxon>
        <taxon>Pseudomonadota</taxon>
        <taxon>Alphaproteobacteria</taxon>
        <taxon>Hyphomicrobiales</taxon>
        <taxon>Alsobacteraceae</taxon>
        <taxon>Alsobacter</taxon>
    </lineage>
</organism>
<dbReference type="EMBL" id="JANCLU010000020">
    <property type="protein sequence ID" value="MCP8940367.1"/>
    <property type="molecule type" value="Genomic_DNA"/>
</dbReference>
<evidence type="ECO:0000256" key="1">
    <source>
        <dbReference type="SAM" id="Phobius"/>
    </source>
</evidence>
<dbReference type="RefSeq" id="WP_254745008.1">
    <property type="nucleotide sequence ID" value="NZ_JANCLU010000020.1"/>
</dbReference>
<keyword evidence="1" id="KW-0472">Membrane</keyword>
<name>A0ABT1LFU1_9HYPH</name>
<protein>
    <submittedName>
        <fullName evidence="2">Uncharacterized protein</fullName>
    </submittedName>
</protein>
<keyword evidence="3" id="KW-1185">Reference proteome</keyword>
<proteinExistence type="predicted"/>
<gene>
    <name evidence="2" type="ORF">NK718_17710</name>
</gene>
<dbReference type="Proteomes" id="UP001205890">
    <property type="component" value="Unassembled WGS sequence"/>
</dbReference>
<evidence type="ECO:0000313" key="3">
    <source>
        <dbReference type="Proteomes" id="UP001205890"/>
    </source>
</evidence>
<reference evidence="2 3" key="1">
    <citation type="submission" date="2022-07" db="EMBL/GenBank/DDBJ databases">
        <authorList>
            <person name="Li W.-J."/>
            <person name="Deng Q.-Q."/>
        </authorList>
    </citation>
    <scope>NUCLEOTIDE SEQUENCE [LARGE SCALE GENOMIC DNA]</scope>
    <source>
        <strain evidence="2 3">SYSU M60028</strain>
    </source>
</reference>
<keyword evidence="1" id="KW-0812">Transmembrane</keyword>
<keyword evidence="1" id="KW-1133">Transmembrane helix</keyword>
<feature type="transmembrane region" description="Helical" evidence="1">
    <location>
        <begin position="25"/>
        <end position="48"/>
    </location>
</feature>
<evidence type="ECO:0000313" key="2">
    <source>
        <dbReference type="EMBL" id="MCP8940367.1"/>
    </source>
</evidence>